<feature type="compositionally biased region" description="Polar residues" evidence="1">
    <location>
        <begin position="500"/>
        <end position="516"/>
    </location>
</feature>
<dbReference type="OrthoDB" id="848707at2759"/>
<dbReference type="AlphaFoldDB" id="A0A834WAT6"/>
<reference evidence="2" key="1">
    <citation type="submission" date="2020-09" db="EMBL/GenBank/DDBJ databases">
        <title>Genome-Enabled Discovery of Anthraquinone Biosynthesis in Senna tora.</title>
        <authorList>
            <person name="Kang S.-H."/>
            <person name="Pandey R.P."/>
            <person name="Lee C.-M."/>
            <person name="Sim J.-S."/>
            <person name="Jeong J.-T."/>
            <person name="Choi B.-S."/>
            <person name="Jung M."/>
            <person name="Ginzburg D."/>
            <person name="Zhao K."/>
            <person name="Won S.Y."/>
            <person name="Oh T.-J."/>
            <person name="Yu Y."/>
            <person name="Kim N.-H."/>
            <person name="Lee O.R."/>
            <person name="Lee T.-H."/>
            <person name="Bashyal P."/>
            <person name="Kim T.-S."/>
            <person name="Lee W.-H."/>
            <person name="Kawkins C."/>
            <person name="Kim C.-K."/>
            <person name="Kim J.S."/>
            <person name="Ahn B.O."/>
            <person name="Rhee S.Y."/>
            <person name="Sohng J.K."/>
        </authorList>
    </citation>
    <scope>NUCLEOTIDE SEQUENCE</scope>
    <source>
        <tissue evidence="2">Leaf</tissue>
    </source>
</reference>
<feature type="compositionally biased region" description="Basic and acidic residues" evidence="1">
    <location>
        <begin position="470"/>
        <end position="495"/>
    </location>
</feature>
<feature type="compositionally biased region" description="Basic and acidic residues" evidence="1">
    <location>
        <begin position="178"/>
        <end position="195"/>
    </location>
</feature>
<evidence type="ECO:0000313" key="2">
    <source>
        <dbReference type="EMBL" id="KAF7815587.1"/>
    </source>
</evidence>
<sequence>MAKEGEAVEDSEVTETNPPFYELLETYNNLLEDSLKIIEKYGELKISHSKVLKAFGSIKLEKEALEEKIKSMEKEYSMSSLITENRKLKATVDKLKYDLEQFVKGEEKLNLILGSQRSPSDKTGLGFRKENKSFKEKPSRNHDRDDIPEGLITSESSQRPTEEVSNEASPEEAEPEDERGQESLKETETEKKSSDETLAGDSRLTRVKMFDGYEAKFRFETDLRMRSFSPPKEINIDFFYKESFRCFEAFKANGWEYFLNLKEPVYPMLIREFYANLKIDEAVMSSTLLLRGRRAVLTKGLLSELLKCPNAGIYPDLDNDLIIASYNKGEFINELMGRESSICQIGQLGADDRILFHIIDQVIIQAEQRHMKVDLKEFESEEASFQSRIDIGMLHQMQFRKVGKSWVKKGKDLDITPKVEDEYDLPKASKRKMLGNKGKGKGKRVGPYVRKSARLLKEKEKGGTKLVNLKEDKASSHTEKETLVSEETVPKEKSEPLSLSVETISQKTGTKTATSLPASPTVAELLKEPKNEHCVFRMLQETLRSSTFIPDSLERTNTVLKQILDSIQTTNALLTSIQSLLQKQTSKPSVPETILPLRITPQIEDVD</sequence>
<feature type="region of interest" description="Disordered" evidence="1">
    <location>
        <begin position="114"/>
        <end position="198"/>
    </location>
</feature>
<accession>A0A834WAT6</accession>
<name>A0A834WAT6_9FABA</name>
<protein>
    <submittedName>
        <fullName evidence="2">Protein CROWDED NUCLEI 4-like</fullName>
    </submittedName>
</protein>
<gene>
    <name evidence="2" type="ORF">G2W53_029556</name>
</gene>
<feature type="compositionally biased region" description="Basic and acidic residues" evidence="1">
    <location>
        <begin position="127"/>
        <end position="147"/>
    </location>
</feature>
<organism evidence="2 3">
    <name type="scientific">Senna tora</name>
    <dbReference type="NCBI Taxonomy" id="362788"/>
    <lineage>
        <taxon>Eukaryota</taxon>
        <taxon>Viridiplantae</taxon>
        <taxon>Streptophyta</taxon>
        <taxon>Embryophyta</taxon>
        <taxon>Tracheophyta</taxon>
        <taxon>Spermatophyta</taxon>
        <taxon>Magnoliopsida</taxon>
        <taxon>eudicotyledons</taxon>
        <taxon>Gunneridae</taxon>
        <taxon>Pentapetalae</taxon>
        <taxon>rosids</taxon>
        <taxon>fabids</taxon>
        <taxon>Fabales</taxon>
        <taxon>Fabaceae</taxon>
        <taxon>Caesalpinioideae</taxon>
        <taxon>Cassia clade</taxon>
        <taxon>Senna</taxon>
    </lineage>
</organism>
<feature type="region of interest" description="Disordered" evidence="1">
    <location>
        <begin position="470"/>
        <end position="516"/>
    </location>
</feature>
<evidence type="ECO:0000313" key="3">
    <source>
        <dbReference type="Proteomes" id="UP000634136"/>
    </source>
</evidence>
<keyword evidence="3" id="KW-1185">Reference proteome</keyword>
<dbReference type="Proteomes" id="UP000634136">
    <property type="component" value="Unassembled WGS sequence"/>
</dbReference>
<proteinExistence type="predicted"/>
<evidence type="ECO:0000256" key="1">
    <source>
        <dbReference type="SAM" id="MobiDB-lite"/>
    </source>
</evidence>
<dbReference type="EMBL" id="JAAIUW010000009">
    <property type="protein sequence ID" value="KAF7815587.1"/>
    <property type="molecule type" value="Genomic_DNA"/>
</dbReference>
<comment type="caution">
    <text evidence="2">The sequence shown here is derived from an EMBL/GenBank/DDBJ whole genome shotgun (WGS) entry which is preliminary data.</text>
</comment>